<dbReference type="EMBL" id="VSFG01000008">
    <property type="protein sequence ID" value="TYB42421.1"/>
    <property type="molecule type" value="Genomic_DNA"/>
</dbReference>
<name>A0A5D0NDW9_9ACTN</name>
<evidence type="ECO:0008006" key="5">
    <source>
        <dbReference type="Google" id="ProtNLM"/>
    </source>
</evidence>
<feature type="compositionally biased region" description="Gly residues" evidence="1">
    <location>
        <begin position="11"/>
        <end position="21"/>
    </location>
</feature>
<evidence type="ECO:0000256" key="1">
    <source>
        <dbReference type="SAM" id="MobiDB-lite"/>
    </source>
</evidence>
<dbReference type="Proteomes" id="UP000323380">
    <property type="component" value="Unassembled WGS sequence"/>
</dbReference>
<reference evidence="3 4" key="1">
    <citation type="submission" date="2019-08" db="EMBL/GenBank/DDBJ databases">
        <title>Actinomadura sp. nov. CYP1-5 isolated from mountain soil.</title>
        <authorList>
            <person name="Songsumanus A."/>
            <person name="Kuncharoen N."/>
            <person name="Kudo T."/>
            <person name="Yuki M."/>
            <person name="Igarashi Y."/>
            <person name="Tanasupawat S."/>
        </authorList>
    </citation>
    <scope>NUCLEOTIDE SEQUENCE [LARGE SCALE GENOMIC DNA]</scope>
    <source>
        <strain evidence="3 4">JCM 14158</strain>
    </source>
</reference>
<protein>
    <recommendedName>
        <fullName evidence="5">ABC transporter substrate-binding protein</fullName>
    </recommendedName>
</protein>
<feature type="transmembrane region" description="Helical" evidence="2">
    <location>
        <begin position="181"/>
        <end position="201"/>
    </location>
</feature>
<organism evidence="3 4">
    <name type="scientific">Actinomadura chibensis</name>
    <dbReference type="NCBI Taxonomy" id="392828"/>
    <lineage>
        <taxon>Bacteria</taxon>
        <taxon>Bacillati</taxon>
        <taxon>Actinomycetota</taxon>
        <taxon>Actinomycetes</taxon>
        <taxon>Streptosporangiales</taxon>
        <taxon>Thermomonosporaceae</taxon>
        <taxon>Actinomadura</taxon>
    </lineage>
</organism>
<feature type="region of interest" description="Disordered" evidence="1">
    <location>
        <begin position="256"/>
        <end position="297"/>
    </location>
</feature>
<feature type="transmembrane region" description="Helical" evidence="2">
    <location>
        <begin position="230"/>
        <end position="249"/>
    </location>
</feature>
<proteinExistence type="predicted"/>
<evidence type="ECO:0000313" key="4">
    <source>
        <dbReference type="Proteomes" id="UP000323380"/>
    </source>
</evidence>
<evidence type="ECO:0000313" key="3">
    <source>
        <dbReference type="EMBL" id="TYB42421.1"/>
    </source>
</evidence>
<dbReference type="SUPFAM" id="SSF53850">
    <property type="entry name" value="Periplasmic binding protein-like II"/>
    <property type="match status" value="1"/>
</dbReference>
<sequence>MTSPATSEPGGPYGPVGGDGGAQSDAQRGGVLGDQRTHAGRVLPRLPAVAERHVAEGRHPGQHDADQAGAALAAKRVEAAVTWEPWLTNAVKKNEDGLVLASTREYPTILADTIGFRPDVVKGDRAAVQGFVQAMADAAKRPVKEIAGLLEYATLCDLAANKRYFGTASAPGDLYKVFAEAGALSVASALALWALVTYTGLVDPFFLSSPSAVAAAFADMVTEQGFLGDIAASFLRIAAGFALACGAAVRSASRSGRRRGSRPCWSRSSAPSATCPRPRSSRCSSSGSGSARPRRSP</sequence>
<feature type="compositionally biased region" description="Low complexity" evidence="1">
    <location>
        <begin position="262"/>
        <end position="291"/>
    </location>
</feature>
<dbReference type="Pfam" id="PF13379">
    <property type="entry name" value="NMT1_2"/>
    <property type="match status" value="1"/>
</dbReference>
<keyword evidence="4" id="KW-1185">Reference proteome</keyword>
<comment type="caution">
    <text evidence="3">The sequence shown here is derived from an EMBL/GenBank/DDBJ whole genome shotgun (WGS) entry which is preliminary data.</text>
</comment>
<keyword evidence="2" id="KW-0812">Transmembrane</keyword>
<dbReference type="STRING" id="1220554.GCA_001552135_01801"/>
<dbReference type="Gene3D" id="3.40.190.10">
    <property type="entry name" value="Periplasmic binding protein-like II"/>
    <property type="match status" value="1"/>
</dbReference>
<evidence type="ECO:0000256" key="2">
    <source>
        <dbReference type="SAM" id="Phobius"/>
    </source>
</evidence>
<keyword evidence="2" id="KW-0472">Membrane</keyword>
<accession>A0A5D0NDW9</accession>
<dbReference type="AlphaFoldDB" id="A0A5D0NDW9"/>
<keyword evidence="2" id="KW-1133">Transmembrane helix</keyword>
<gene>
    <name evidence="3" type="ORF">FXF69_31940</name>
</gene>
<feature type="region of interest" description="Disordered" evidence="1">
    <location>
        <begin position="1"/>
        <end position="42"/>
    </location>
</feature>